<dbReference type="OrthoDB" id="2010092at2"/>
<evidence type="ECO:0000259" key="8">
    <source>
        <dbReference type="Pfam" id="PF02687"/>
    </source>
</evidence>
<evidence type="ECO:0000256" key="6">
    <source>
        <dbReference type="ARBA" id="ARBA00038076"/>
    </source>
</evidence>
<feature type="transmembrane region" description="Helical" evidence="7">
    <location>
        <begin position="412"/>
        <end position="430"/>
    </location>
</feature>
<keyword evidence="3 7" id="KW-0812">Transmembrane</keyword>
<feature type="transmembrane region" description="Helical" evidence="7">
    <location>
        <begin position="275"/>
        <end position="293"/>
    </location>
</feature>
<gene>
    <name evidence="9" type="ORF">FMM80_29380</name>
</gene>
<dbReference type="GO" id="GO:0005886">
    <property type="term" value="C:plasma membrane"/>
    <property type="evidence" value="ECO:0007669"/>
    <property type="project" value="UniProtKB-SubCell"/>
</dbReference>
<dbReference type="Pfam" id="PF02687">
    <property type="entry name" value="FtsX"/>
    <property type="match status" value="1"/>
</dbReference>
<feature type="transmembrane region" description="Helical" evidence="7">
    <location>
        <begin position="727"/>
        <end position="748"/>
    </location>
</feature>
<dbReference type="InterPro" id="IPR003838">
    <property type="entry name" value="ABC3_permease_C"/>
</dbReference>
<keyword evidence="4 7" id="KW-1133">Transmembrane helix</keyword>
<protein>
    <submittedName>
        <fullName evidence="9">ABC transporter permease</fullName>
    </submittedName>
</protein>
<dbReference type="PANTHER" id="PTHR30572">
    <property type="entry name" value="MEMBRANE COMPONENT OF TRANSPORTER-RELATED"/>
    <property type="match status" value="1"/>
</dbReference>
<keyword evidence="2" id="KW-1003">Cell membrane</keyword>
<comment type="subcellular location">
    <subcellularLocation>
        <location evidence="1">Cell membrane</location>
        <topology evidence="1">Multi-pass membrane protein</topology>
    </subcellularLocation>
</comment>
<proteinExistence type="inferred from homology"/>
<dbReference type="AlphaFoldDB" id="A0A9X5H7R2"/>
<evidence type="ECO:0000256" key="2">
    <source>
        <dbReference type="ARBA" id="ARBA00022475"/>
    </source>
</evidence>
<evidence type="ECO:0000256" key="7">
    <source>
        <dbReference type="SAM" id="Phobius"/>
    </source>
</evidence>
<comment type="similarity">
    <text evidence="6">Belongs to the ABC-4 integral membrane protein family.</text>
</comment>
<evidence type="ECO:0000256" key="1">
    <source>
        <dbReference type="ARBA" id="ARBA00004651"/>
    </source>
</evidence>
<accession>A0A9X5H7R2</accession>
<reference evidence="9 10" key="1">
    <citation type="submission" date="2019-07" db="EMBL/GenBank/DDBJ databases">
        <title>Draft genome sequences of 15 bacterial species constituting the stable defined intestinal microbiota of the GM15 gnotobiotic mouse model.</title>
        <authorList>
            <person name="Elie C."/>
            <person name="Mathieu A."/>
            <person name="Saliou A."/>
            <person name="Darnaud M."/>
            <person name="Leulier F."/>
            <person name="Tamellini A."/>
        </authorList>
    </citation>
    <scope>NUCLEOTIDE SEQUENCE [LARGE SCALE GENOMIC DNA]</scope>
    <source>
        <strain evidence="10">ASF 502</strain>
    </source>
</reference>
<feature type="transmembrane region" description="Helical" evidence="7">
    <location>
        <begin position="370"/>
        <end position="392"/>
    </location>
</feature>
<feature type="transmembrane region" description="Helical" evidence="7">
    <location>
        <begin position="684"/>
        <end position="707"/>
    </location>
</feature>
<evidence type="ECO:0000313" key="9">
    <source>
        <dbReference type="EMBL" id="NDO72517.1"/>
    </source>
</evidence>
<evidence type="ECO:0000256" key="4">
    <source>
        <dbReference type="ARBA" id="ARBA00022989"/>
    </source>
</evidence>
<keyword evidence="5 7" id="KW-0472">Membrane</keyword>
<organism evidence="9 10">
    <name type="scientific">Schaedlerella arabinosiphila</name>
    <dbReference type="NCBI Taxonomy" id="2044587"/>
    <lineage>
        <taxon>Bacteria</taxon>
        <taxon>Bacillati</taxon>
        <taxon>Bacillota</taxon>
        <taxon>Clostridia</taxon>
        <taxon>Lachnospirales</taxon>
        <taxon>Lachnospiraceae</taxon>
        <taxon>Schaedlerella</taxon>
    </lineage>
</organism>
<dbReference type="EMBL" id="VIRB01000167">
    <property type="protein sequence ID" value="NDO72517.1"/>
    <property type="molecule type" value="Genomic_DNA"/>
</dbReference>
<dbReference type="GO" id="GO:0022857">
    <property type="term" value="F:transmembrane transporter activity"/>
    <property type="evidence" value="ECO:0007669"/>
    <property type="project" value="TreeGrafter"/>
</dbReference>
<comment type="caution">
    <text evidence="9">The sequence shown here is derived from an EMBL/GenBank/DDBJ whole genome shotgun (WGS) entry which is preliminary data.</text>
</comment>
<evidence type="ECO:0000256" key="3">
    <source>
        <dbReference type="ARBA" id="ARBA00022692"/>
    </source>
</evidence>
<dbReference type="InterPro" id="IPR050250">
    <property type="entry name" value="Macrolide_Exporter_MacB"/>
</dbReference>
<evidence type="ECO:0000313" key="10">
    <source>
        <dbReference type="Proteomes" id="UP000474104"/>
    </source>
</evidence>
<dbReference type="PANTHER" id="PTHR30572:SF4">
    <property type="entry name" value="ABC TRANSPORTER PERMEASE YTRF"/>
    <property type="match status" value="1"/>
</dbReference>
<feature type="domain" description="ABC3 transporter permease C-terminal" evidence="8">
    <location>
        <begin position="272"/>
        <end position="383"/>
    </location>
</feature>
<dbReference type="Proteomes" id="UP000474104">
    <property type="component" value="Unassembled WGS sequence"/>
</dbReference>
<feature type="transmembrane region" description="Helical" evidence="7">
    <location>
        <begin position="760"/>
        <end position="787"/>
    </location>
</feature>
<name>A0A9X5H7R2_9FIRM</name>
<sequence length="794" mass="88696">MVKLSMDRKKIFSVVRGYLLKEKRNTVLTGLFLCFITVFLLIGNQLFANVLAADRLNAEALEGRQHVTYSDISETEFQKIKACDFVAEAGLSFHLGQTEDGTAFDYIDESFRDLGAAAAEANIKQVIKGRWAQKEEEAVFTKNYLEKYGLELGDTVSVSLTATDADTGDVTFRIPGLTLTVVGVIDNMTGFTDRKNGYVSEELAEKILREKNGRVNAVVRFTDEEKIPENLDKLNAYLGYGEEESEALNARINYMLAEAVTDGGTLKKQNTIMNFTIWLVCILVVYNIFYNRLFERKRDFIALRKIGFQAKDLMKIAGGEFLVLVLIGFAAGILAGYFLNQAVYGEIMKAFAHAYDAAGLVSPELSWKSVWNTGVLFLFIIIPGAAGPMLQLQNVMPAEVMHGKRKNVRKQVLALMIVSLSAILISVLGIRDNHSDEGILFVKEYVPGDLQVTAGSIYENIAGGDIPSISDSVFQEMKAVPGVRQVQDYAINYDRGIFLCEEREKLNADSGNYESMLAMEQEIDGKKQCLYNLVLATTDDIEALATSYDEERDGPAAIMETELAKTLNLEIGDMFTIYDEQLIINGSKNGCKSARVKLLDARNIILSENHIGGNLLVVDRETAQLFSGRLYRQVVNVWTEEGRKAMAVSNLERISDANGYSFRNAGRQIQKYVDSDHCQKVMHWFFIIILAVIGLLVYFNTVFTNLLNRRTDFKIMYKIGIRKQEMYWMVMKEGLIQGGMAAGAAAIVQAALSAGRQESFFSMFTITDAGVVTACVLFPIFILWYMFHKDSQVA</sequence>
<feature type="transmembrane region" description="Helical" evidence="7">
    <location>
        <begin position="313"/>
        <end position="339"/>
    </location>
</feature>
<evidence type="ECO:0000256" key="5">
    <source>
        <dbReference type="ARBA" id="ARBA00023136"/>
    </source>
</evidence>